<keyword evidence="3" id="KW-1185">Reference proteome</keyword>
<evidence type="ECO:0000313" key="2">
    <source>
        <dbReference type="EMBL" id="MFC4636193.1"/>
    </source>
</evidence>
<protein>
    <submittedName>
        <fullName evidence="2">Uncharacterized protein</fullName>
    </submittedName>
</protein>
<keyword evidence="1" id="KW-0472">Membrane</keyword>
<dbReference type="EMBL" id="JBHSFV010000016">
    <property type="protein sequence ID" value="MFC4636193.1"/>
    <property type="molecule type" value="Genomic_DNA"/>
</dbReference>
<gene>
    <name evidence="2" type="ORF">ACFO3O_19960</name>
</gene>
<accession>A0ABV9I265</accession>
<evidence type="ECO:0000256" key="1">
    <source>
        <dbReference type="SAM" id="Phobius"/>
    </source>
</evidence>
<dbReference type="RefSeq" id="WP_379982152.1">
    <property type="nucleotide sequence ID" value="NZ_JBHSFV010000016.1"/>
</dbReference>
<organism evidence="2 3">
    <name type="scientific">Dokdonia ponticola</name>
    <dbReference type="NCBI Taxonomy" id="2041041"/>
    <lineage>
        <taxon>Bacteria</taxon>
        <taxon>Pseudomonadati</taxon>
        <taxon>Bacteroidota</taxon>
        <taxon>Flavobacteriia</taxon>
        <taxon>Flavobacteriales</taxon>
        <taxon>Flavobacteriaceae</taxon>
        <taxon>Dokdonia</taxon>
    </lineage>
</organism>
<comment type="caution">
    <text evidence="2">The sequence shown here is derived from an EMBL/GenBank/DDBJ whole genome shotgun (WGS) entry which is preliminary data.</text>
</comment>
<proteinExistence type="predicted"/>
<sequence>MKTIKSVFTAMALLWLLVTVICMIPISVLLTPSLCVSKKYYAEWILFFFACISAIGLYPLGFLYKILKWKEFERYLRQVSLSIDIAGNAILGGLLNDNFITKDSVHKFGVVHETISDNLGENERDQTLTNFGKRIANLLSVFDFNHVKKSIVEDK</sequence>
<name>A0ABV9I265_9FLAO</name>
<feature type="transmembrane region" description="Helical" evidence="1">
    <location>
        <begin position="12"/>
        <end position="32"/>
    </location>
</feature>
<keyword evidence="1" id="KW-1133">Transmembrane helix</keyword>
<evidence type="ECO:0000313" key="3">
    <source>
        <dbReference type="Proteomes" id="UP001596043"/>
    </source>
</evidence>
<feature type="transmembrane region" description="Helical" evidence="1">
    <location>
        <begin position="44"/>
        <end position="67"/>
    </location>
</feature>
<dbReference type="Proteomes" id="UP001596043">
    <property type="component" value="Unassembled WGS sequence"/>
</dbReference>
<keyword evidence="1" id="KW-0812">Transmembrane</keyword>
<reference evidence="3" key="1">
    <citation type="journal article" date="2019" name="Int. J. Syst. Evol. Microbiol.">
        <title>The Global Catalogue of Microorganisms (GCM) 10K type strain sequencing project: providing services to taxonomists for standard genome sequencing and annotation.</title>
        <authorList>
            <consortium name="The Broad Institute Genomics Platform"/>
            <consortium name="The Broad Institute Genome Sequencing Center for Infectious Disease"/>
            <person name="Wu L."/>
            <person name="Ma J."/>
        </authorList>
    </citation>
    <scope>NUCLEOTIDE SEQUENCE [LARGE SCALE GENOMIC DNA]</scope>
    <source>
        <strain evidence="3">YJ-61-S</strain>
    </source>
</reference>